<keyword evidence="7" id="KW-0732">Signal</keyword>
<feature type="chain" id="PRO_5039592669" evidence="7">
    <location>
        <begin position="25"/>
        <end position="406"/>
    </location>
</feature>
<evidence type="ECO:0000256" key="5">
    <source>
        <dbReference type="ARBA" id="ARBA00023136"/>
    </source>
</evidence>
<dbReference type="InterPro" id="IPR001046">
    <property type="entry name" value="NRAMP_fam"/>
</dbReference>
<proteinExistence type="predicted"/>
<comment type="subcellular location">
    <subcellularLocation>
        <location evidence="1">Membrane</location>
        <topology evidence="1">Multi-pass membrane protein</topology>
    </subcellularLocation>
</comment>
<evidence type="ECO:0000256" key="3">
    <source>
        <dbReference type="ARBA" id="ARBA00022692"/>
    </source>
</evidence>
<reference evidence="8 9" key="1">
    <citation type="submission" date="2019-09" db="EMBL/GenBank/DDBJ databases">
        <title>Genome sequence of Clostridium sp. EA1.</title>
        <authorList>
            <person name="Poehlein A."/>
            <person name="Bengelsdorf F.R."/>
            <person name="Daniel R."/>
        </authorList>
    </citation>
    <scope>NUCLEOTIDE SEQUENCE [LARGE SCALE GENOMIC DNA]</scope>
    <source>
        <strain evidence="8 9">EA1</strain>
    </source>
</reference>
<feature type="transmembrane region" description="Helical" evidence="6">
    <location>
        <begin position="185"/>
        <end position="203"/>
    </location>
</feature>
<feature type="transmembrane region" description="Helical" evidence="6">
    <location>
        <begin position="318"/>
        <end position="337"/>
    </location>
</feature>
<dbReference type="GO" id="GO:0005384">
    <property type="term" value="F:manganese ion transmembrane transporter activity"/>
    <property type="evidence" value="ECO:0007669"/>
    <property type="project" value="TreeGrafter"/>
</dbReference>
<keyword evidence="3 6" id="KW-0812">Transmembrane</keyword>
<feature type="transmembrane region" description="Helical" evidence="6">
    <location>
        <begin position="34"/>
        <end position="56"/>
    </location>
</feature>
<feature type="transmembrane region" description="Helical" evidence="6">
    <location>
        <begin position="343"/>
        <end position="366"/>
    </location>
</feature>
<evidence type="ECO:0000256" key="1">
    <source>
        <dbReference type="ARBA" id="ARBA00004141"/>
    </source>
</evidence>
<dbReference type="Proteomes" id="UP000469440">
    <property type="component" value="Unassembled WGS sequence"/>
</dbReference>
<dbReference type="GO" id="GO:0005886">
    <property type="term" value="C:plasma membrane"/>
    <property type="evidence" value="ECO:0007669"/>
    <property type="project" value="TreeGrafter"/>
</dbReference>
<evidence type="ECO:0000313" key="9">
    <source>
        <dbReference type="Proteomes" id="UP000469440"/>
    </source>
</evidence>
<keyword evidence="4 6" id="KW-1133">Transmembrane helix</keyword>
<protein>
    <submittedName>
        <fullName evidence="8">Divalent metal cation transporter MntH</fullName>
    </submittedName>
</protein>
<dbReference type="PANTHER" id="PTHR11706:SF33">
    <property type="entry name" value="NATURAL RESISTANCE-ASSOCIATED MACROPHAGE PROTEIN 2"/>
    <property type="match status" value="1"/>
</dbReference>
<dbReference type="AlphaFoldDB" id="A0A6N8I3K7"/>
<feature type="transmembrane region" description="Helical" evidence="6">
    <location>
        <begin position="269"/>
        <end position="297"/>
    </location>
</feature>
<feature type="transmembrane region" description="Helical" evidence="6">
    <location>
        <begin position="148"/>
        <end position="165"/>
    </location>
</feature>
<dbReference type="Pfam" id="PF01566">
    <property type="entry name" value="Nramp"/>
    <property type="match status" value="1"/>
</dbReference>
<organism evidence="8 9">
    <name type="scientific">Caproicibacter fermentans</name>
    <dbReference type="NCBI Taxonomy" id="2576756"/>
    <lineage>
        <taxon>Bacteria</taxon>
        <taxon>Bacillati</taxon>
        <taxon>Bacillota</taxon>
        <taxon>Clostridia</taxon>
        <taxon>Eubacteriales</taxon>
        <taxon>Acutalibacteraceae</taxon>
        <taxon>Caproicibacter</taxon>
    </lineage>
</organism>
<feature type="transmembrane region" description="Helical" evidence="6">
    <location>
        <begin position="122"/>
        <end position="141"/>
    </location>
</feature>
<feature type="transmembrane region" description="Helical" evidence="6">
    <location>
        <begin position="87"/>
        <end position="110"/>
    </location>
</feature>
<dbReference type="OrthoDB" id="141480at2"/>
<dbReference type="PANTHER" id="PTHR11706">
    <property type="entry name" value="SOLUTE CARRIER PROTEIN FAMILY 11 MEMBER"/>
    <property type="match status" value="1"/>
</dbReference>
<keyword evidence="2" id="KW-0813">Transport</keyword>
<dbReference type="RefSeq" id="WP_156991288.1">
    <property type="nucleotide sequence ID" value="NZ_VWXL01000100.1"/>
</dbReference>
<evidence type="ECO:0000256" key="6">
    <source>
        <dbReference type="SAM" id="Phobius"/>
    </source>
</evidence>
<feature type="signal peptide" evidence="7">
    <location>
        <begin position="1"/>
        <end position="24"/>
    </location>
</feature>
<sequence>MFNRKRGPFFLFLFLGPGMLAAMADNDAGGILSYALTGAKFGPAVFVPLTLCLMPVTYTVQEMAMRLGVVSNAGFTRLLRERYGRGWMVCQIVALMMENLLTLLTEFVGMSAGLHLVGLPRVPAVLISTVLVFSITLLSGYRKKERMGLLIGMYNLVFLFLAFAVKSGVGAMESLRLSSGGDFRWYAAALIGNAVAPWMIFYQNSAYADHGARSHRIRDGRKDVLAGCVCQVAVAAALIFVGSSVFGTVPNLEAAGPAELVSALSARVGPLAGILFALGLFNSGLLAAITVSLSSSFSVAEAFGWSNSLNDSVRDAPGFYAVYGISVLAAAGAVLIPGLPLNWAAVFVQVAGGVLMTPVLVFLTLLTSSRQVMGECANTGAQKIRAWFCVAVLTAVCVFTFLRAAV</sequence>
<evidence type="ECO:0000313" key="8">
    <source>
        <dbReference type="EMBL" id="MVB12664.1"/>
    </source>
</evidence>
<feature type="transmembrane region" description="Helical" evidence="6">
    <location>
        <begin position="386"/>
        <end position="405"/>
    </location>
</feature>
<keyword evidence="5 6" id="KW-0472">Membrane</keyword>
<accession>A0A6N8I3K7</accession>
<comment type="caution">
    <text evidence="8">The sequence shown here is derived from an EMBL/GenBank/DDBJ whole genome shotgun (WGS) entry which is preliminary data.</text>
</comment>
<evidence type="ECO:0000256" key="7">
    <source>
        <dbReference type="SAM" id="SignalP"/>
    </source>
</evidence>
<dbReference type="GO" id="GO:0015086">
    <property type="term" value="F:cadmium ion transmembrane transporter activity"/>
    <property type="evidence" value="ECO:0007669"/>
    <property type="project" value="TreeGrafter"/>
</dbReference>
<feature type="transmembrane region" description="Helical" evidence="6">
    <location>
        <begin position="224"/>
        <end position="249"/>
    </location>
</feature>
<name>A0A6N8I3K7_9FIRM</name>
<evidence type="ECO:0000256" key="4">
    <source>
        <dbReference type="ARBA" id="ARBA00022989"/>
    </source>
</evidence>
<evidence type="ECO:0000256" key="2">
    <source>
        <dbReference type="ARBA" id="ARBA00022448"/>
    </source>
</evidence>
<keyword evidence="9" id="KW-1185">Reference proteome</keyword>
<dbReference type="GO" id="GO:0034755">
    <property type="term" value="P:iron ion transmembrane transport"/>
    <property type="evidence" value="ECO:0007669"/>
    <property type="project" value="TreeGrafter"/>
</dbReference>
<dbReference type="EMBL" id="VWXL01000100">
    <property type="protein sequence ID" value="MVB12664.1"/>
    <property type="molecule type" value="Genomic_DNA"/>
</dbReference>
<gene>
    <name evidence="8" type="primary">mntH_3</name>
    <name evidence="8" type="ORF">CAFE_34060</name>
</gene>